<dbReference type="PANTHER" id="PTHR30006">
    <property type="entry name" value="THIAMINE-BINDING PERIPLASMIC PROTEIN-RELATED"/>
    <property type="match status" value="1"/>
</dbReference>
<dbReference type="PANTHER" id="PTHR30006:SF2">
    <property type="entry name" value="ABC TRANSPORTER SUBSTRATE-BINDING PROTEIN"/>
    <property type="match status" value="1"/>
</dbReference>
<evidence type="ECO:0000256" key="1">
    <source>
        <dbReference type="ARBA" id="ARBA00022729"/>
    </source>
</evidence>
<dbReference type="Pfam" id="PF13531">
    <property type="entry name" value="SBP_bac_11"/>
    <property type="match status" value="1"/>
</dbReference>
<organism evidence="2 3">
    <name type="scientific">Roseomonas elaeocarpi</name>
    <dbReference type="NCBI Taxonomy" id="907779"/>
    <lineage>
        <taxon>Bacteria</taxon>
        <taxon>Pseudomonadati</taxon>
        <taxon>Pseudomonadota</taxon>
        <taxon>Alphaproteobacteria</taxon>
        <taxon>Acetobacterales</taxon>
        <taxon>Roseomonadaceae</taxon>
        <taxon>Roseomonas</taxon>
    </lineage>
</organism>
<accession>A0ABV6JPW0</accession>
<comment type="caution">
    <text evidence="2">The sequence shown here is derived from an EMBL/GenBank/DDBJ whole genome shotgun (WGS) entry which is preliminary data.</text>
</comment>
<sequence>MSPSRQRETVHGAMGRRMWEERMISRRQVAGFLGVTALGMPLVGRGAGAQTPPGLADPVSREALQPLVEGAKKEGSLTYWDTIIQPDSNDELAAAFRKHYGLPGSFRVNYSVAGSLALITRVEQEISANRVTIDVAAVGTPSWCFQKAQEGAFLAYDAPEYAHYGRSFDMGLGLRPYFAFNGAYIFTPMWNADALKFNGRSWQDLIGSVPAGRFGYSDVSQSAAHLAAYTMMRRILPAEYFRKIAEMKPFFANRSQQVTDRLISGQDLINFAGQPNRAWQYNQKGVNLKVYYPEEGVPLIPQQMFILKAAPHPNAAKLWLNFVLSEEGQSIIAKREILSSGRDGFASPYPEYAPPIDQVKVIPIDWKSVSAADLDKAKQEWISIFNP</sequence>
<keyword evidence="1" id="KW-0732">Signal</keyword>
<dbReference type="Proteomes" id="UP001589865">
    <property type="component" value="Unassembled WGS sequence"/>
</dbReference>
<protein>
    <submittedName>
        <fullName evidence="2">ABC transporter substrate-binding protein</fullName>
    </submittedName>
</protein>
<dbReference type="RefSeq" id="WP_377043482.1">
    <property type="nucleotide sequence ID" value="NZ_JBHLUN010000005.1"/>
</dbReference>
<evidence type="ECO:0000313" key="2">
    <source>
        <dbReference type="EMBL" id="MFC0407754.1"/>
    </source>
</evidence>
<evidence type="ECO:0000313" key="3">
    <source>
        <dbReference type="Proteomes" id="UP001589865"/>
    </source>
</evidence>
<dbReference type="EMBL" id="JBHLUN010000005">
    <property type="protein sequence ID" value="MFC0407754.1"/>
    <property type="molecule type" value="Genomic_DNA"/>
</dbReference>
<dbReference type="Gene3D" id="3.40.190.10">
    <property type="entry name" value="Periplasmic binding protein-like II"/>
    <property type="match status" value="2"/>
</dbReference>
<proteinExistence type="predicted"/>
<name>A0ABV6JPW0_9PROT</name>
<reference evidence="2 3" key="1">
    <citation type="submission" date="2024-09" db="EMBL/GenBank/DDBJ databases">
        <authorList>
            <person name="Sun Q."/>
            <person name="Mori K."/>
        </authorList>
    </citation>
    <scope>NUCLEOTIDE SEQUENCE [LARGE SCALE GENOMIC DNA]</scope>
    <source>
        <strain evidence="2 3">TBRC 5777</strain>
    </source>
</reference>
<gene>
    <name evidence="2" type="ORF">ACFFGY_05800</name>
</gene>
<keyword evidence="3" id="KW-1185">Reference proteome</keyword>
<dbReference type="SUPFAM" id="SSF53850">
    <property type="entry name" value="Periplasmic binding protein-like II"/>
    <property type="match status" value="1"/>
</dbReference>